<dbReference type="AlphaFoldDB" id="A0A7J7N4U0"/>
<organism evidence="6 7">
    <name type="scientific">Kingdonia uniflora</name>
    <dbReference type="NCBI Taxonomy" id="39325"/>
    <lineage>
        <taxon>Eukaryota</taxon>
        <taxon>Viridiplantae</taxon>
        <taxon>Streptophyta</taxon>
        <taxon>Embryophyta</taxon>
        <taxon>Tracheophyta</taxon>
        <taxon>Spermatophyta</taxon>
        <taxon>Magnoliopsida</taxon>
        <taxon>Ranunculales</taxon>
        <taxon>Circaeasteraceae</taxon>
        <taxon>Kingdonia</taxon>
    </lineage>
</organism>
<evidence type="ECO:0000313" key="6">
    <source>
        <dbReference type="EMBL" id="KAF6162052.1"/>
    </source>
</evidence>
<feature type="compositionally biased region" description="Basic and acidic residues" evidence="4">
    <location>
        <begin position="1"/>
        <end position="20"/>
    </location>
</feature>
<evidence type="ECO:0000259" key="5">
    <source>
        <dbReference type="PROSITE" id="PS50600"/>
    </source>
</evidence>
<dbReference type="InterPro" id="IPR038765">
    <property type="entry name" value="Papain-like_cys_pep_sf"/>
</dbReference>
<evidence type="ECO:0000313" key="7">
    <source>
        <dbReference type="Proteomes" id="UP000541444"/>
    </source>
</evidence>
<reference evidence="6 7" key="1">
    <citation type="journal article" date="2020" name="IScience">
        <title>Genome Sequencing of the Endangered Kingdonia uniflora (Circaeasteraceae, Ranunculales) Reveals Potential Mechanisms of Evolutionary Specialization.</title>
        <authorList>
            <person name="Sun Y."/>
            <person name="Deng T."/>
            <person name="Zhang A."/>
            <person name="Moore M.J."/>
            <person name="Landis J.B."/>
            <person name="Lin N."/>
            <person name="Zhang H."/>
            <person name="Zhang X."/>
            <person name="Huang J."/>
            <person name="Zhang X."/>
            <person name="Sun H."/>
            <person name="Wang H."/>
        </authorList>
    </citation>
    <scope>NUCLEOTIDE SEQUENCE [LARGE SCALE GENOMIC DNA]</scope>
    <source>
        <strain evidence="6">TB1705</strain>
        <tissue evidence="6">Leaf</tissue>
    </source>
</reference>
<dbReference type="Pfam" id="PF02902">
    <property type="entry name" value="Peptidase_C48"/>
    <property type="match status" value="1"/>
</dbReference>
<dbReference type="Proteomes" id="UP000541444">
    <property type="component" value="Unassembled WGS sequence"/>
</dbReference>
<evidence type="ECO:0000256" key="3">
    <source>
        <dbReference type="ARBA" id="ARBA00022801"/>
    </source>
</evidence>
<dbReference type="OrthoDB" id="1939479at2759"/>
<name>A0A7J7N4U0_9MAGN</name>
<evidence type="ECO:0000256" key="4">
    <source>
        <dbReference type="SAM" id="MobiDB-lite"/>
    </source>
</evidence>
<sequence>MKCKKGEKDGEEKAEDDKEQPQVANERKFKRPNNCCICRERTMEVVKIENEASQASADQAIVVSVKEQTTEVVRTEDEASQVINMYIKDLIQYFDIQYHARKAKEKIILADIFFCQYIGRAFNVWTSIISSPAGVELKKKLIWEKITSMQWGRTVSNCFNRGDLKVANLKLILIPWNLNNNHWVLCVVFFKGRKICIYNSLVDAKIANTQKKKKLSSGHQRIEDQLLKILPKTLICTDFANRSCPPTGSKVKNYCLNSK</sequence>
<dbReference type="Gene3D" id="3.40.395.10">
    <property type="entry name" value="Adenoviral Proteinase, Chain A"/>
    <property type="match status" value="1"/>
</dbReference>
<keyword evidence="7" id="KW-1185">Reference proteome</keyword>
<comment type="caution">
    <text evidence="6">The sequence shown here is derived from an EMBL/GenBank/DDBJ whole genome shotgun (WGS) entry which is preliminary data.</text>
</comment>
<dbReference type="EMBL" id="JACGCM010001059">
    <property type="protein sequence ID" value="KAF6162052.1"/>
    <property type="molecule type" value="Genomic_DNA"/>
</dbReference>
<keyword evidence="2" id="KW-0645">Protease</keyword>
<proteinExistence type="inferred from homology"/>
<feature type="domain" description="Ubiquitin-like protease family profile" evidence="5">
    <location>
        <begin position="63"/>
        <end position="259"/>
    </location>
</feature>
<feature type="region of interest" description="Disordered" evidence="4">
    <location>
        <begin position="1"/>
        <end position="25"/>
    </location>
</feature>
<dbReference type="InterPro" id="IPR003653">
    <property type="entry name" value="Peptidase_C48_C"/>
</dbReference>
<dbReference type="GO" id="GO:0006508">
    <property type="term" value="P:proteolysis"/>
    <property type="evidence" value="ECO:0007669"/>
    <property type="project" value="UniProtKB-KW"/>
</dbReference>
<comment type="similarity">
    <text evidence="1">Belongs to the peptidase C48 family.</text>
</comment>
<gene>
    <name evidence="6" type="ORF">GIB67_002641</name>
</gene>
<evidence type="ECO:0000256" key="1">
    <source>
        <dbReference type="ARBA" id="ARBA00005234"/>
    </source>
</evidence>
<dbReference type="SUPFAM" id="SSF54001">
    <property type="entry name" value="Cysteine proteinases"/>
    <property type="match status" value="1"/>
</dbReference>
<evidence type="ECO:0000256" key="2">
    <source>
        <dbReference type="ARBA" id="ARBA00022670"/>
    </source>
</evidence>
<dbReference type="PROSITE" id="PS50600">
    <property type="entry name" value="ULP_PROTEASE"/>
    <property type="match status" value="1"/>
</dbReference>
<protein>
    <recommendedName>
        <fullName evidence="5">Ubiquitin-like protease family profile domain-containing protein</fullName>
    </recommendedName>
</protein>
<accession>A0A7J7N4U0</accession>
<keyword evidence="3" id="KW-0378">Hydrolase</keyword>
<dbReference type="GO" id="GO:0008234">
    <property type="term" value="F:cysteine-type peptidase activity"/>
    <property type="evidence" value="ECO:0007669"/>
    <property type="project" value="InterPro"/>
</dbReference>